<proteinExistence type="predicted"/>
<feature type="compositionally biased region" description="Basic and acidic residues" evidence="1">
    <location>
        <begin position="32"/>
        <end position="41"/>
    </location>
</feature>
<organism evidence="2 3">
    <name type="scientific">Stylosanthes scabra</name>
    <dbReference type="NCBI Taxonomy" id="79078"/>
    <lineage>
        <taxon>Eukaryota</taxon>
        <taxon>Viridiplantae</taxon>
        <taxon>Streptophyta</taxon>
        <taxon>Embryophyta</taxon>
        <taxon>Tracheophyta</taxon>
        <taxon>Spermatophyta</taxon>
        <taxon>Magnoliopsida</taxon>
        <taxon>eudicotyledons</taxon>
        <taxon>Gunneridae</taxon>
        <taxon>Pentapetalae</taxon>
        <taxon>rosids</taxon>
        <taxon>fabids</taxon>
        <taxon>Fabales</taxon>
        <taxon>Fabaceae</taxon>
        <taxon>Papilionoideae</taxon>
        <taxon>50 kb inversion clade</taxon>
        <taxon>dalbergioids sensu lato</taxon>
        <taxon>Dalbergieae</taxon>
        <taxon>Pterocarpus clade</taxon>
        <taxon>Stylosanthes</taxon>
    </lineage>
</organism>
<feature type="compositionally biased region" description="Polar residues" evidence="1">
    <location>
        <begin position="13"/>
        <end position="23"/>
    </location>
</feature>
<feature type="region of interest" description="Disordered" evidence="1">
    <location>
        <begin position="1"/>
        <end position="62"/>
    </location>
</feature>
<reference evidence="2 3" key="1">
    <citation type="journal article" date="2023" name="Plants (Basel)">
        <title>Bridging the Gap: Combining Genomics and Transcriptomics Approaches to Understand Stylosanthes scabra, an Orphan Legume from the Brazilian Caatinga.</title>
        <authorList>
            <person name="Ferreira-Neto J.R.C."/>
            <person name="da Silva M.D."/>
            <person name="Binneck E."/>
            <person name="de Melo N.F."/>
            <person name="da Silva R.H."/>
            <person name="de Melo A.L.T.M."/>
            <person name="Pandolfi V."/>
            <person name="Bustamante F.O."/>
            <person name="Brasileiro-Vidal A.C."/>
            <person name="Benko-Iseppon A.M."/>
        </authorList>
    </citation>
    <scope>NUCLEOTIDE SEQUENCE [LARGE SCALE GENOMIC DNA]</scope>
    <source>
        <tissue evidence="2">Leaves</tissue>
    </source>
</reference>
<comment type="caution">
    <text evidence="2">The sequence shown here is derived from an EMBL/GenBank/DDBJ whole genome shotgun (WGS) entry which is preliminary data.</text>
</comment>
<evidence type="ECO:0000313" key="2">
    <source>
        <dbReference type="EMBL" id="MED6111143.1"/>
    </source>
</evidence>
<dbReference type="Proteomes" id="UP001341840">
    <property type="component" value="Unassembled WGS sequence"/>
</dbReference>
<keyword evidence="3" id="KW-1185">Reference proteome</keyword>
<dbReference type="EMBL" id="JASCZI010000337">
    <property type="protein sequence ID" value="MED6111143.1"/>
    <property type="molecule type" value="Genomic_DNA"/>
</dbReference>
<name>A0ABU6QH03_9FABA</name>
<sequence>MPRADKLYRNPAVTGSNLLSPGSQALVPCGRGEPHKDGREVENEEDSDGNDDDESEEEEENEDWLYDLLVELYETQEREKENGDSQSE</sequence>
<evidence type="ECO:0000313" key="3">
    <source>
        <dbReference type="Proteomes" id="UP001341840"/>
    </source>
</evidence>
<feature type="compositionally biased region" description="Acidic residues" evidence="1">
    <location>
        <begin position="42"/>
        <end position="62"/>
    </location>
</feature>
<gene>
    <name evidence="2" type="ORF">PIB30_049789</name>
</gene>
<accession>A0ABU6QH03</accession>
<evidence type="ECO:0000256" key="1">
    <source>
        <dbReference type="SAM" id="MobiDB-lite"/>
    </source>
</evidence>
<protein>
    <submittedName>
        <fullName evidence="2">Uncharacterized protein</fullName>
    </submittedName>
</protein>